<feature type="compositionally biased region" description="Polar residues" evidence="1">
    <location>
        <begin position="280"/>
        <end position="295"/>
    </location>
</feature>
<sequence>MVFSLCMFSFALFLFLPGLSLIFFSQCIFTRQNLASIVVLVSFGFLGVAEAVTGILGASTGSMISSAVLDGFSGMTTIVLLVGSINKINQNRESSIIPNANLGVYAVSMSLLVIGGSALSLTRRRIPSLSLLGPLCNLLFATTALPLLIYMFLITVSGPASSEDSPDPTEDIQVSEPSTPQKHHLTLPLSSSFLLLSSTPPSPSPASNRTLPTDAYPDHPTTRSKERNSLDSSSAQVYSIQLNTETETHVVSHKKMLSARPATSPISCREKKTRLRPTSLDVSRQMETNVDSPQISGCVLPPRTRSSNHRQHQPPKSDFPPKRIISQPVLSIAHGIWIFLIAAQLAALLAESLGICIQVVLSGIKDSGPKQEPFGIVMAVIFQNLFFVVQAGCIMSALNSYTHFSRSARDEPFPGSHGSDANSPHTSTNRLQILINDSNSSGPLTDNTLRTDSTFLRSFPLSPFCEQHEENIRLDEDVEKCLRTLNGNTNLEALDLAFPLTQTTYSVLEQTALPLRPTRTLVHDRQELCQSLSVSVHSGTDVHYTQVASSTVFVDDFNSLSHPLNALEFGSPPQSVSFVMAEASKTADKLKSTVIFPTQQSQLSIPFDDIQIPNDLGKPESLTYRPVSGQLQSCSSRSKKDSFGSKSSRSLKHGRLPSILSLSLLSSSLAKSRLRSFSLTGKNTRWTNSLATASMMDLDSENQHDLSTVSLSRSSSFCSPRPKRRAFLSGETEVEHPADDSRVHLYDQGEGPNVDVLSSEHRRDESRMRRPDALFPDNRTLSPLPFASYLSENTSHIAESIRPASRCSEDQRPPLRPTRSSTFHIFPNFDALVGLGSLGAKLGRGLSGGRSPSPMPTRMLSTGAGEGMIGMRSPTPWRMAGIMEMTKAAVSGAAGAMRPSSSLGMDLLRAKDPLGVNGEVITVEQIQSHGDEDIVKSKQTRNGGRGWICVESEDEDQHTSDADVNLCELRTPKKLSRSAEEDRWTSPSRIPRFKATVPHSPESLKSNSSSEISTSFGLQTPRTPFTPNTPTSSFRKLIHSESSQALPETVSISLNPYDSFRSSPLSTKNKPAISPPPSSFSSSRFGSKKAPRFGGPVEVFSNDPDPFAGPELGAIVRDSQVNLLREDLDKDECGVQTATRMSAWGNLTLSVPKEKRNPGVGLRRPVGDIRNVSKRNVAASTPFDRSIDTSDDQNGSVNVETNHSLDSPSAYVQEIVTNVRLEAMSPSGPSAVEDMKQREVGDRVSHDGSVSQVPVEEALLAQRLLRRLNRRAEGRKTVGGKRGAQAKSLGGPGASIDDTANSGGRSFLLGMAKTKFLGYGRSTEPEH</sequence>
<feature type="region of interest" description="Disordered" evidence="1">
    <location>
        <begin position="162"/>
        <end position="184"/>
    </location>
</feature>
<evidence type="ECO:0000256" key="1">
    <source>
        <dbReference type="SAM" id="MobiDB-lite"/>
    </source>
</evidence>
<evidence type="ECO:0000256" key="2">
    <source>
        <dbReference type="SAM" id="Phobius"/>
    </source>
</evidence>
<protein>
    <submittedName>
        <fullName evidence="3">Uncharacterized protein</fullName>
    </submittedName>
</protein>
<comment type="caution">
    <text evidence="3">The sequence shown here is derived from an EMBL/GenBank/DDBJ whole genome shotgun (WGS) entry which is preliminary data.</text>
</comment>
<feature type="transmembrane region" description="Helical" evidence="2">
    <location>
        <begin position="63"/>
        <end position="82"/>
    </location>
</feature>
<feature type="region of interest" description="Disordered" evidence="1">
    <location>
        <begin position="618"/>
        <end position="651"/>
    </location>
</feature>
<gene>
    <name evidence="3" type="ORF">C8R41DRAFT_811456</name>
</gene>
<reference evidence="3" key="1">
    <citation type="submission" date="2022-08" db="EMBL/GenBank/DDBJ databases">
        <title>A Global Phylogenomic Analysis of the Shiitake Genus Lentinula.</title>
        <authorList>
            <consortium name="DOE Joint Genome Institute"/>
            <person name="Sierra-Patev S."/>
            <person name="Min B."/>
            <person name="Naranjo-Ortiz M."/>
            <person name="Looney B."/>
            <person name="Konkel Z."/>
            <person name="Slot J.C."/>
            <person name="Sakamoto Y."/>
            <person name="Steenwyk J.L."/>
            <person name="Rokas A."/>
            <person name="Carro J."/>
            <person name="Camarero S."/>
            <person name="Ferreira P."/>
            <person name="Molpeceres G."/>
            <person name="Ruiz-Duenas F.J."/>
            <person name="Serrano A."/>
            <person name="Henrissat B."/>
            <person name="Drula E."/>
            <person name="Hughes K.W."/>
            <person name="Mata J.L."/>
            <person name="Ishikawa N.K."/>
            <person name="Vargas-Isla R."/>
            <person name="Ushijima S."/>
            <person name="Smith C.A."/>
            <person name="Ahrendt S."/>
            <person name="Andreopoulos W."/>
            <person name="He G."/>
            <person name="Labutti K."/>
            <person name="Lipzen A."/>
            <person name="Ng V."/>
            <person name="Riley R."/>
            <person name="Sandor L."/>
            <person name="Barry K."/>
            <person name="Martinez A.T."/>
            <person name="Xiao Y."/>
            <person name="Gibbons J.G."/>
            <person name="Terashima K."/>
            <person name="Grigoriev I.V."/>
            <person name="Hibbett D.S."/>
        </authorList>
    </citation>
    <scope>NUCLEOTIDE SEQUENCE</scope>
    <source>
        <strain evidence="3">RHP3577 ss4</strain>
    </source>
</reference>
<feature type="compositionally biased region" description="Polar residues" evidence="1">
    <location>
        <begin position="1192"/>
        <end position="1204"/>
    </location>
</feature>
<dbReference type="EMBL" id="JANVFT010000006">
    <property type="protein sequence ID" value="KAJ4500438.1"/>
    <property type="molecule type" value="Genomic_DNA"/>
</dbReference>
<feature type="region of interest" description="Disordered" evidence="1">
    <location>
        <begin position="1063"/>
        <end position="1089"/>
    </location>
</feature>
<feature type="transmembrane region" description="Helical" evidence="2">
    <location>
        <begin position="129"/>
        <end position="153"/>
    </location>
</feature>
<feature type="region of interest" description="Disordered" evidence="1">
    <location>
        <begin position="975"/>
        <end position="1028"/>
    </location>
</feature>
<organism evidence="3 4">
    <name type="scientific">Lentinula lateritia</name>
    <dbReference type="NCBI Taxonomy" id="40482"/>
    <lineage>
        <taxon>Eukaryota</taxon>
        <taxon>Fungi</taxon>
        <taxon>Dikarya</taxon>
        <taxon>Basidiomycota</taxon>
        <taxon>Agaricomycotina</taxon>
        <taxon>Agaricomycetes</taxon>
        <taxon>Agaricomycetidae</taxon>
        <taxon>Agaricales</taxon>
        <taxon>Marasmiineae</taxon>
        <taxon>Omphalotaceae</taxon>
        <taxon>Lentinula</taxon>
    </lineage>
</organism>
<dbReference type="Proteomes" id="UP001150217">
    <property type="component" value="Unassembled WGS sequence"/>
</dbReference>
<keyword evidence="2" id="KW-0472">Membrane</keyword>
<feature type="compositionally biased region" description="Basic and acidic residues" evidence="1">
    <location>
        <begin position="758"/>
        <end position="772"/>
    </location>
</feature>
<name>A0ABQ8VVN2_9AGAR</name>
<feature type="region of interest" description="Disordered" evidence="1">
    <location>
        <begin position="197"/>
        <end position="236"/>
    </location>
</feature>
<feature type="region of interest" description="Disordered" evidence="1">
    <location>
        <begin position="1272"/>
        <end position="1304"/>
    </location>
</feature>
<feature type="region of interest" description="Disordered" evidence="1">
    <location>
        <begin position="249"/>
        <end position="321"/>
    </location>
</feature>
<keyword evidence="2" id="KW-1133">Transmembrane helix</keyword>
<keyword evidence="4" id="KW-1185">Reference proteome</keyword>
<evidence type="ECO:0000313" key="4">
    <source>
        <dbReference type="Proteomes" id="UP001150217"/>
    </source>
</evidence>
<feature type="transmembrane region" description="Helical" evidence="2">
    <location>
        <begin position="102"/>
        <end position="122"/>
    </location>
</feature>
<feature type="compositionally biased region" description="Low complexity" evidence="1">
    <location>
        <begin position="1000"/>
        <end position="1028"/>
    </location>
</feature>
<accession>A0ABQ8VVN2</accession>
<evidence type="ECO:0000313" key="3">
    <source>
        <dbReference type="EMBL" id="KAJ4500438.1"/>
    </source>
</evidence>
<keyword evidence="2" id="KW-0812">Transmembrane</keyword>
<feature type="region of interest" description="Disordered" evidence="1">
    <location>
        <begin position="743"/>
        <end position="776"/>
    </location>
</feature>
<proteinExistence type="predicted"/>
<feature type="transmembrane region" description="Helical" evidence="2">
    <location>
        <begin position="34"/>
        <end position="56"/>
    </location>
</feature>
<feature type="region of interest" description="Disordered" evidence="1">
    <location>
        <begin position="1183"/>
        <end position="1204"/>
    </location>
</feature>
<feature type="compositionally biased region" description="Basic and acidic residues" evidence="1">
    <location>
        <begin position="216"/>
        <end position="229"/>
    </location>
</feature>